<feature type="region of interest" description="Disordered" evidence="2">
    <location>
        <begin position="1218"/>
        <end position="1258"/>
    </location>
</feature>
<organism evidence="3 4">
    <name type="scientific">Toxoplasma gondii GAB2-2007-GAL-DOM2</name>
    <dbReference type="NCBI Taxonomy" id="1130820"/>
    <lineage>
        <taxon>Eukaryota</taxon>
        <taxon>Sar</taxon>
        <taxon>Alveolata</taxon>
        <taxon>Apicomplexa</taxon>
        <taxon>Conoidasida</taxon>
        <taxon>Coccidia</taxon>
        <taxon>Eucoccidiorida</taxon>
        <taxon>Eimeriorina</taxon>
        <taxon>Sarcocystidae</taxon>
        <taxon>Toxoplasma</taxon>
    </lineage>
</organism>
<evidence type="ECO:0000313" key="3">
    <source>
        <dbReference type="EMBL" id="KFG32998.1"/>
    </source>
</evidence>
<feature type="compositionally biased region" description="Polar residues" evidence="2">
    <location>
        <begin position="231"/>
        <end position="245"/>
    </location>
</feature>
<feature type="coiled-coil region" evidence="1">
    <location>
        <begin position="451"/>
        <end position="487"/>
    </location>
</feature>
<keyword evidence="1" id="KW-0175">Coiled coil</keyword>
<feature type="region of interest" description="Disordered" evidence="2">
    <location>
        <begin position="180"/>
        <end position="272"/>
    </location>
</feature>
<feature type="compositionally biased region" description="Gly residues" evidence="2">
    <location>
        <begin position="91"/>
        <end position="100"/>
    </location>
</feature>
<dbReference type="Proteomes" id="UP000028837">
    <property type="component" value="Unassembled WGS sequence"/>
</dbReference>
<evidence type="ECO:0000256" key="1">
    <source>
        <dbReference type="SAM" id="Coils"/>
    </source>
</evidence>
<feature type="coiled-coil region" evidence="1">
    <location>
        <begin position="349"/>
        <end position="376"/>
    </location>
</feature>
<dbReference type="EMBL" id="AHZU02001370">
    <property type="protein sequence ID" value="KFG32998.1"/>
    <property type="molecule type" value="Genomic_DNA"/>
</dbReference>
<feature type="region of interest" description="Disordered" evidence="2">
    <location>
        <begin position="1073"/>
        <end position="1097"/>
    </location>
</feature>
<feature type="compositionally biased region" description="Basic and acidic residues" evidence="2">
    <location>
        <begin position="188"/>
        <end position="197"/>
    </location>
</feature>
<dbReference type="AlphaFoldDB" id="A0A086JLI0"/>
<gene>
    <name evidence="3" type="ORF">TGDOM2_243200</name>
</gene>
<reference evidence="3 4" key="1">
    <citation type="submission" date="2014-02" db="EMBL/GenBank/DDBJ databases">
        <authorList>
            <person name="Sibley D."/>
            <person name="Venepally P."/>
            <person name="Karamycheva S."/>
            <person name="Hadjithomas M."/>
            <person name="Khan A."/>
            <person name="Brunk B."/>
            <person name="Roos D."/>
            <person name="Caler E."/>
            <person name="Lorenzi H."/>
        </authorList>
    </citation>
    <scope>NUCLEOTIDE SEQUENCE [LARGE SCALE GENOMIC DNA]</scope>
    <source>
        <strain evidence="3 4">GAB2-2007-GAL-DOM2</strain>
    </source>
</reference>
<feature type="compositionally biased region" description="Polar residues" evidence="2">
    <location>
        <begin position="638"/>
        <end position="654"/>
    </location>
</feature>
<feature type="region of interest" description="Disordered" evidence="2">
    <location>
        <begin position="868"/>
        <end position="896"/>
    </location>
</feature>
<dbReference type="VEuPathDB" id="ToxoDB:TGDOM2_243200"/>
<accession>A0A086JLI0</accession>
<evidence type="ECO:0000256" key="2">
    <source>
        <dbReference type="SAM" id="MobiDB-lite"/>
    </source>
</evidence>
<feature type="compositionally biased region" description="Polar residues" evidence="2">
    <location>
        <begin position="66"/>
        <end position="78"/>
    </location>
</feature>
<feature type="compositionally biased region" description="Basic and acidic residues" evidence="2">
    <location>
        <begin position="251"/>
        <end position="266"/>
    </location>
</feature>
<comment type="caution">
    <text evidence="3">The sequence shown here is derived from an EMBL/GenBank/DDBJ whole genome shotgun (WGS) entry which is preliminary data.</text>
</comment>
<feature type="compositionally biased region" description="Pro residues" evidence="2">
    <location>
        <begin position="796"/>
        <end position="805"/>
    </location>
</feature>
<protein>
    <submittedName>
        <fullName evidence="3">Uncharacterized protein</fullName>
    </submittedName>
</protein>
<dbReference type="OrthoDB" id="331157at2759"/>
<feature type="region of interest" description="Disordered" evidence="2">
    <location>
        <begin position="631"/>
        <end position="659"/>
    </location>
</feature>
<proteinExistence type="predicted"/>
<feature type="compositionally biased region" description="Polar residues" evidence="2">
    <location>
        <begin position="1239"/>
        <end position="1250"/>
    </location>
</feature>
<feature type="region of interest" description="Disordered" evidence="2">
    <location>
        <begin position="780"/>
        <end position="810"/>
    </location>
</feature>
<sequence length="1258" mass="133420">MEALPVNSDVLDSRLPAACQIDATAQGSNADSKYSSFLRKVTENSASASSFSTLHKMNGTADAHSEQSSRQQSAATRHSTCEPVTTDPRAGGVGTAGGLTGEREGLSRQEVEKSLHALNEEERENSATIAALEHRRIALAKAAEQIQGVIEQSRESGQAEVMMAAQYQLQSIYQKQQETQAMEQQLDQTKKEAERRQLGAPSKQSSAQMHHEQAQNSISGNMADKQRTEMRPSSSQKKILVQGSSAAARGFSDDTHDAKKTQERRNTSHRRPSWKQRLVDLLNIPGPEITRESFLAAFYHPATGMSKSLLTSVFDQLKAQCRDARGSVTEHVPSPLILSILENHNGDDIVRLLDAVDLLEGNIRSLDKKCKNLAKSPLHEFTRRCTCRALLTLAKKAYAEMETTSQRFAPAVAVAGYSRTLEAYQYALTKSLAAEKNISLEQANALVSKCMHNMRNELETDIIQLRRMEIEAQAKAEEAKAAAAARARLQKMTPQEAEALGIPYSTVLQIAQSPEGVPVSGSASRSVSVPGTAGPAAQVSVTYRYPDGTLVTDPAHLPDGARAAELAAEMQIQKTATLAAEAAKRAEEFAVAQATSAAQAAVSAATFGGALIPPSLTSILPNAALSGDAASETKDLQADQTGSAAGQMAGSQTARGLHAPAAQPSGMHLLMGHQQNGSYSAQVQNHLVTSEAEAVCSISPDTRRNVTGASPGMVPGMEVMRPQASPFPHGYPSQDSRMQSAHMRLEGQQLSAMTSQQEGMKGLREGMGASLAVLPAATTPRGQQLSHLPPNAVPTNSPPAGPAPLRPGLQTLSMSESRDMFRRTRAPAGSHNTGGGAPAASTRSMSLVNPLRQAGKLLAGAFGFWKEEEGENDEPSKEESKNQVALEAQPTPTQNETVAQIRQSECLTSRPLHGSLQHLNLPEMPQNLPVPTGAVYSGSPMTVASGPGTTPAGMSAALYCNTMPSTSTGVCLPRAPTSQMLPAETRAQSGAFCGETLHHEGFQSPHTPPTNTYSMTNVYQRPAASAVAAVLGRKQPERSHAAETGDAAMTTSPGLMERAAEVHLGAAPTQVSPFFGQPQAAPGATNSSSTSSAREDTQEYRIRVSSFQDVPRPQLGKQQVGNLQQVQAQLEQISIAHLEEYAKKFGVYSTPEEAAAALGGVPLQGVGALAGMPSIAQPGNPATVDAGFWGGMKADRAQLMGVMGGLDETALYQAAVQSETPGRAGQRVASAHREGEPMSQASQRALTLRQQYPGHGLN</sequence>
<dbReference type="SMR" id="A0A086JLI0"/>
<feature type="compositionally biased region" description="Polar residues" evidence="2">
    <location>
        <begin position="202"/>
        <end position="220"/>
    </location>
</feature>
<name>A0A086JLI0_TOXGO</name>
<feature type="region of interest" description="Disordered" evidence="2">
    <location>
        <begin position="57"/>
        <end position="109"/>
    </location>
</feature>
<evidence type="ECO:0000313" key="4">
    <source>
        <dbReference type="Proteomes" id="UP000028837"/>
    </source>
</evidence>